<name>A0A150J1A6_9EURY</name>
<proteinExistence type="predicted"/>
<gene>
    <name evidence="2" type="ORF">AMQ22_01374</name>
</gene>
<evidence type="ECO:0000313" key="2">
    <source>
        <dbReference type="EMBL" id="KYC51033.1"/>
    </source>
</evidence>
<dbReference type="AlphaFoldDB" id="A0A150J1A6"/>
<organism evidence="2 3">
    <name type="scientific">Candidatus Methanofastidiosum methylothiophilum</name>
    <dbReference type="NCBI Taxonomy" id="1705564"/>
    <lineage>
        <taxon>Archaea</taxon>
        <taxon>Methanobacteriati</taxon>
        <taxon>Methanobacteriota</taxon>
        <taxon>Stenosarchaea group</taxon>
        <taxon>Candidatus Methanofastidiosia</taxon>
        <taxon>Candidatus Methanofastidiosales</taxon>
        <taxon>Candidatus Methanofastidiosaceae</taxon>
        <taxon>Candidatus Methanofastidiosum</taxon>
    </lineage>
</organism>
<accession>A0A150J1A6</accession>
<feature type="coiled-coil region" evidence="1">
    <location>
        <begin position="95"/>
        <end position="129"/>
    </location>
</feature>
<evidence type="ECO:0000256" key="1">
    <source>
        <dbReference type="SAM" id="Coils"/>
    </source>
</evidence>
<protein>
    <submittedName>
        <fullName evidence="2">Uncharacterized protein</fullName>
    </submittedName>
</protein>
<dbReference type="Proteomes" id="UP000075398">
    <property type="component" value="Unassembled WGS sequence"/>
</dbReference>
<dbReference type="EMBL" id="LNGC01000064">
    <property type="protein sequence ID" value="KYC51033.1"/>
    <property type="molecule type" value="Genomic_DNA"/>
</dbReference>
<comment type="caution">
    <text evidence="2">The sequence shown here is derived from an EMBL/GenBank/DDBJ whole genome shotgun (WGS) entry which is preliminary data.</text>
</comment>
<keyword evidence="1" id="KW-0175">Coiled coil</keyword>
<sequence length="136" mass="15784">MKDVEIKCPHCNEKIIIPESLLVKIIEKYQHDNAGEKKYEIPSQIESPEETLATKELEDELTAKKGQLGEVMSKLERNQADFTRVVKRNVKPEDMYRIQKERTILMQKAKNLQEEIVAISNQLGKQNNKSSKVKYL</sequence>
<reference evidence="2 3" key="1">
    <citation type="journal article" date="2016" name="ISME J.">
        <title>Chasing the elusive Euryarchaeota class WSA2: genomes reveal a uniquely fastidious methyl-reducing methanogen.</title>
        <authorList>
            <person name="Nobu M.K."/>
            <person name="Narihiro T."/>
            <person name="Kuroda K."/>
            <person name="Mei R."/>
            <person name="Liu W.T."/>
        </authorList>
    </citation>
    <scope>NUCLEOTIDE SEQUENCE [LARGE SCALE GENOMIC DNA]</scope>
    <source>
        <strain evidence="2">U1lsi0528_Bin055</strain>
    </source>
</reference>
<evidence type="ECO:0000313" key="3">
    <source>
        <dbReference type="Proteomes" id="UP000075398"/>
    </source>
</evidence>